<dbReference type="InterPro" id="IPR013328">
    <property type="entry name" value="6PGD_dom2"/>
</dbReference>
<dbReference type="GO" id="GO:0006631">
    <property type="term" value="P:fatty acid metabolic process"/>
    <property type="evidence" value="ECO:0007669"/>
    <property type="project" value="InterPro"/>
</dbReference>
<dbReference type="InterPro" id="IPR006176">
    <property type="entry name" value="3-OHacyl-CoA_DH_NAD-bd"/>
</dbReference>
<name>A0A099GHD8_9RHOB</name>
<keyword evidence="2" id="KW-0560">Oxidoreductase</keyword>
<dbReference type="GO" id="GO:0070403">
    <property type="term" value="F:NAD+ binding"/>
    <property type="evidence" value="ECO:0007669"/>
    <property type="project" value="InterPro"/>
</dbReference>
<organism evidence="5 6">
    <name type="scientific">Paracoccus sanguinis</name>
    <dbReference type="NCBI Taxonomy" id="1545044"/>
    <lineage>
        <taxon>Bacteria</taxon>
        <taxon>Pseudomonadati</taxon>
        <taxon>Pseudomonadota</taxon>
        <taxon>Alphaproteobacteria</taxon>
        <taxon>Rhodobacterales</taxon>
        <taxon>Paracoccaceae</taxon>
        <taxon>Paracoccus</taxon>
    </lineage>
</organism>
<dbReference type="NCBIfam" id="NF004783">
    <property type="entry name" value="PRK06129.1"/>
    <property type="match status" value="1"/>
</dbReference>
<dbReference type="RefSeq" id="WP_036710131.1">
    <property type="nucleotide sequence ID" value="NZ_JRKQ01000055.1"/>
</dbReference>
<evidence type="ECO:0000259" key="3">
    <source>
        <dbReference type="Pfam" id="PF00725"/>
    </source>
</evidence>
<evidence type="ECO:0000259" key="4">
    <source>
        <dbReference type="Pfam" id="PF02737"/>
    </source>
</evidence>
<dbReference type="PANTHER" id="PTHR48075">
    <property type="entry name" value="3-HYDROXYACYL-COA DEHYDROGENASE FAMILY PROTEIN"/>
    <property type="match status" value="1"/>
</dbReference>
<dbReference type="InterPro" id="IPR006108">
    <property type="entry name" value="3HC_DH_C"/>
</dbReference>
<gene>
    <name evidence="5" type="ORF">IX56_10845</name>
</gene>
<dbReference type="AlphaFoldDB" id="A0A099GHD8"/>
<dbReference type="InterPro" id="IPR036291">
    <property type="entry name" value="NAD(P)-bd_dom_sf"/>
</dbReference>
<dbReference type="Gene3D" id="1.10.1040.10">
    <property type="entry name" value="N-(1-d-carboxylethyl)-l-norvaline Dehydrogenase, domain 2"/>
    <property type="match status" value="1"/>
</dbReference>
<evidence type="ECO:0000256" key="2">
    <source>
        <dbReference type="ARBA" id="ARBA00023002"/>
    </source>
</evidence>
<accession>A0A099GHD8</accession>
<reference evidence="5 6" key="2">
    <citation type="submission" date="2014-10" db="EMBL/GenBank/DDBJ databases">
        <title>Paracoccus sanguinis sp. nov., isolated from clinical specimens of New York State patients.</title>
        <authorList>
            <person name="Mingle L.A."/>
            <person name="Cole J.A."/>
            <person name="Lapierre P."/>
            <person name="Musser K.A."/>
        </authorList>
    </citation>
    <scope>NUCLEOTIDE SEQUENCE [LARGE SCALE GENOMIC DNA]</scope>
    <source>
        <strain evidence="5 6">5503</strain>
    </source>
</reference>
<dbReference type="EMBL" id="JRKQ01000055">
    <property type="protein sequence ID" value="KGJ21972.1"/>
    <property type="molecule type" value="Genomic_DNA"/>
</dbReference>
<dbReference type="Pfam" id="PF02737">
    <property type="entry name" value="3HCDH_N"/>
    <property type="match status" value="1"/>
</dbReference>
<comment type="similarity">
    <text evidence="1">Belongs to the 3-hydroxyacyl-CoA dehydrogenase family.</text>
</comment>
<evidence type="ECO:0000313" key="5">
    <source>
        <dbReference type="EMBL" id="KGJ21972.1"/>
    </source>
</evidence>
<protein>
    <submittedName>
        <fullName evidence="5">3-hydroxyacyl-CoA dehydrogenase</fullName>
    </submittedName>
</protein>
<feature type="domain" description="3-hydroxyacyl-CoA dehydrogenase NAD binding" evidence="4">
    <location>
        <begin position="5"/>
        <end position="174"/>
    </location>
</feature>
<dbReference type="GO" id="GO:0050104">
    <property type="term" value="F:L-gulonate 3-dehydrogenase activity"/>
    <property type="evidence" value="ECO:0007669"/>
    <property type="project" value="TreeGrafter"/>
</dbReference>
<evidence type="ECO:0000313" key="6">
    <source>
        <dbReference type="Proteomes" id="UP000029858"/>
    </source>
</evidence>
<comment type="caution">
    <text evidence="5">The sequence shown here is derived from an EMBL/GenBank/DDBJ whole genome shotgun (WGS) entry which is preliminary data.</text>
</comment>
<reference evidence="5 6" key="1">
    <citation type="submission" date="2014-09" db="EMBL/GenBank/DDBJ databases">
        <authorList>
            <person name="McGinnis J.M."/>
            <person name="Wolfgang W.J."/>
        </authorList>
    </citation>
    <scope>NUCLEOTIDE SEQUENCE [LARGE SCALE GENOMIC DNA]</scope>
    <source>
        <strain evidence="5 6">5503</strain>
    </source>
</reference>
<dbReference type="PANTHER" id="PTHR48075:SF1">
    <property type="entry name" value="LAMBDA-CRYSTALLIN HOMOLOG"/>
    <property type="match status" value="1"/>
</dbReference>
<feature type="domain" description="3-hydroxyacyl-CoA dehydrogenase C-terminal" evidence="3">
    <location>
        <begin position="180"/>
        <end position="239"/>
    </location>
</feature>
<dbReference type="Proteomes" id="UP000029858">
    <property type="component" value="Unassembled WGS sequence"/>
</dbReference>
<dbReference type="PROSITE" id="PS00067">
    <property type="entry name" value="3HCDH"/>
    <property type="match status" value="1"/>
</dbReference>
<sequence length="307" mass="31847">MSHTQIAIVGAGLIGRAWAYVFARAGSTVRVWDADPAALDRLPAEIAAMIDAAGGAPAIAARIRAVPTLAEALDGAALVQENGPERIEVKRELFAAMDAAAAPDTILASSSSALPASLFSGGLPGAARCLVARPVNPPHVVPVVELCPSPATDPAVMARAQAIYAAAGQVPVLLSREIEGFVLNRLQAALLAEAMRLVDEGLCTVEGLDDTVKHGLGRRWAIMGPLETISLNAPDGVPDYIRRYGPMLAGLADSCAQGDAFTASAAERVAAAFPQRATPEGVRAGTAWRDAELAALDTHLRSRARKD</sequence>
<dbReference type="InterPro" id="IPR006180">
    <property type="entry name" value="3-OHacyl-CoA_DH_CS"/>
</dbReference>
<dbReference type="SUPFAM" id="SSF51735">
    <property type="entry name" value="NAD(P)-binding Rossmann-fold domains"/>
    <property type="match status" value="1"/>
</dbReference>
<proteinExistence type="inferred from homology"/>
<dbReference type="Gene3D" id="3.40.50.720">
    <property type="entry name" value="NAD(P)-binding Rossmann-like Domain"/>
    <property type="match status" value="1"/>
</dbReference>
<dbReference type="Pfam" id="PF00725">
    <property type="entry name" value="3HCDH"/>
    <property type="match status" value="1"/>
</dbReference>
<dbReference type="SUPFAM" id="SSF48179">
    <property type="entry name" value="6-phosphogluconate dehydrogenase C-terminal domain-like"/>
    <property type="match status" value="1"/>
</dbReference>
<dbReference type="InterPro" id="IPR008927">
    <property type="entry name" value="6-PGluconate_DH-like_C_sf"/>
</dbReference>
<evidence type="ECO:0000256" key="1">
    <source>
        <dbReference type="ARBA" id="ARBA00009463"/>
    </source>
</evidence>